<reference evidence="3 4" key="1">
    <citation type="submission" date="2016-01" db="EMBL/GenBank/DDBJ databases">
        <title>Investigation of taxonomic status of Bacillus aminovorans.</title>
        <authorList>
            <person name="Verma A."/>
            <person name="Pal Y."/>
            <person name="Krishnamurthi S."/>
        </authorList>
    </citation>
    <scope>NUCLEOTIDE SEQUENCE [LARGE SCALE GENOMIC DNA]</scope>
    <source>
        <strain evidence="3 4">DSM 4337</strain>
    </source>
</reference>
<dbReference type="PANTHER" id="PTHR30590:SF2">
    <property type="entry name" value="INNER MEMBRANE PROTEIN"/>
    <property type="match status" value="1"/>
</dbReference>
<proteinExistence type="predicted"/>
<feature type="transmembrane region" description="Helical" evidence="1">
    <location>
        <begin position="12"/>
        <end position="34"/>
    </location>
</feature>
<dbReference type="Pfam" id="PF04235">
    <property type="entry name" value="DUF418"/>
    <property type="match status" value="1"/>
</dbReference>
<dbReference type="EMBL" id="LQWZ01000033">
    <property type="protein sequence ID" value="OAH54380.1"/>
    <property type="molecule type" value="Genomic_DNA"/>
</dbReference>
<dbReference type="InterPro" id="IPR007349">
    <property type="entry name" value="DUF418"/>
</dbReference>
<evidence type="ECO:0000313" key="4">
    <source>
        <dbReference type="Proteomes" id="UP000077271"/>
    </source>
</evidence>
<accession>A0A177KLU2</accession>
<comment type="caution">
    <text evidence="3">The sequence shown here is derived from an EMBL/GenBank/DDBJ whole genome shotgun (WGS) entry which is preliminary data.</text>
</comment>
<feature type="transmembrane region" description="Helical" evidence="1">
    <location>
        <begin position="266"/>
        <end position="290"/>
    </location>
</feature>
<protein>
    <recommendedName>
        <fullName evidence="2">DUF418 domain-containing protein</fullName>
    </recommendedName>
</protein>
<feature type="domain" description="DUF418" evidence="2">
    <location>
        <begin position="224"/>
        <end position="376"/>
    </location>
</feature>
<dbReference type="InterPro" id="IPR052529">
    <property type="entry name" value="Bact_Transport_Assoc"/>
</dbReference>
<feature type="transmembrane region" description="Helical" evidence="1">
    <location>
        <begin position="93"/>
        <end position="110"/>
    </location>
</feature>
<keyword evidence="1" id="KW-0472">Membrane</keyword>
<organism evidence="3 4">
    <name type="scientific">Domibacillus aminovorans</name>
    <dbReference type="NCBI Taxonomy" id="29332"/>
    <lineage>
        <taxon>Bacteria</taxon>
        <taxon>Bacillati</taxon>
        <taxon>Bacillota</taxon>
        <taxon>Bacilli</taxon>
        <taxon>Bacillales</taxon>
        <taxon>Bacillaceae</taxon>
        <taxon>Domibacillus</taxon>
    </lineage>
</organism>
<gene>
    <name evidence="3" type="ORF">AWH48_07190</name>
</gene>
<dbReference type="Proteomes" id="UP000077271">
    <property type="component" value="Unassembled WGS sequence"/>
</dbReference>
<feature type="transmembrane region" description="Helical" evidence="1">
    <location>
        <begin position="337"/>
        <end position="358"/>
    </location>
</feature>
<feature type="transmembrane region" description="Helical" evidence="1">
    <location>
        <begin position="243"/>
        <end position="260"/>
    </location>
</feature>
<name>A0A177KLU2_9BACI</name>
<evidence type="ECO:0000256" key="1">
    <source>
        <dbReference type="SAM" id="Phobius"/>
    </source>
</evidence>
<keyword evidence="1" id="KW-0812">Transmembrane</keyword>
<feature type="transmembrane region" description="Helical" evidence="1">
    <location>
        <begin position="54"/>
        <end position="73"/>
    </location>
</feature>
<dbReference type="AlphaFoldDB" id="A0A177KLU2"/>
<evidence type="ECO:0000313" key="3">
    <source>
        <dbReference type="EMBL" id="OAH54380.1"/>
    </source>
</evidence>
<dbReference type="OrthoDB" id="9807744at2"/>
<feature type="transmembrane region" description="Helical" evidence="1">
    <location>
        <begin position="116"/>
        <end position="131"/>
    </location>
</feature>
<evidence type="ECO:0000259" key="2">
    <source>
        <dbReference type="Pfam" id="PF04235"/>
    </source>
</evidence>
<sequence>MTESKRVQIIDGMRGFSLFGILLANLLIFQYGIWGKDEIEIYSLSAVDSAAYKFVKIAIEGSFMPIFTFLFGYSMVKMMESLKRNGVKVWRHCARRFLLLIAIGLLHSIFLWEGDILFFYGMMGFFLLLFLKRSKKTLLIWGTALLMLTFALGYGVIEETVAEKEKMADYVDATKTIYADGTYTEIMDQRNNEDPLIMPDYLYLFILLLSPFFTAPLFLYGMYAAKAGIFTRPDKEKPLYQKGALLVPIGLLLKSIPVLLPETNWTGVAGTIGTSALSIGYICAFPLLYIKWPTSKINISFEQVGKLSLTNYLMQTIICTFIFYGYGLGLFGQLGVIANILLGIMIFILQCVCSTLYMKRFKRGPAEQLMRMWTNWSWSGRIRTKKPKPFDRVEGL</sequence>
<dbReference type="PANTHER" id="PTHR30590">
    <property type="entry name" value="INNER MEMBRANE PROTEIN"/>
    <property type="match status" value="1"/>
</dbReference>
<feature type="transmembrane region" description="Helical" evidence="1">
    <location>
        <begin position="138"/>
        <end position="157"/>
    </location>
</feature>
<feature type="transmembrane region" description="Helical" evidence="1">
    <location>
        <begin position="311"/>
        <end position="331"/>
    </location>
</feature>
<keyword evidence="1" id="KW-1133">Transmembrane helix</keyword>
<feature type="transmembrane region" description="Helical" evidence="1">
    <location>
        <begin position="201"/>
        <end position="223"/>
    </location>
</feature>
<dbReference type="RefSeq" id="WP_063975093.1">
    <property type="nucleotide sequence ID" value="NZ_LQWZ01000033.1"/>
</dbReference>